<feature type="region of interest" description="Disordered" evidence="2">
    <location>
        <begin position="411"/>
        <end position="442"/>
    </location>
</feature>
<dbReference type="GO" id="GO:0060271">
    <property type="term" value="P:cilium assembly"/>
    <property type="evidence" value="ECO:0007669"/>
    <property type="project" value="InterPro"/>
</dbReference>
<feature type="compositionally biased region" description="Basic and acidic residues" evidence="2">
    <location>
        <begin position="125"/>
        <end position="148"/>
    </location>
</feature>
<feature type="domain" description="Fas-binding factor 1 C-terminal" evidence="3">
    <location>
        <begin position="441"/>
        <end position="732"/>
    </location>
</feature>
<gene>
    <name evidence="4" type="ORF">APLA_LOCUS11361</name>
</gene>
<reference evidence="4 5" key="1">
    <citation type="submission" date="2020-04" db="EMBL/GenBank/DDBJ databases">
        <authorList>
            <person name="Wallbank WR R."/>
            <person name="Pardo Diaz C."/>
            <person name="Kozak K."/>
            <person name="Martin S."/>
            <person name="Jiggins C."/>
            <person name="Moest M."/>
            <person name="Warren A I."/>
            <person name="Byers J.R.P. K."/>
            <person name="Montejo-Kovacevich G."/>
            <person name="Yen C E."/>
        </authorList>
    </citation>
    <scope>NUCLEOTIDE SEQUENCE [LARGE SCALE GENOMIC DNA]</scope>
</reference>
<feature type="compositionally biased region" description="Basic and acidic residues" evidence="2">
    <location>
        <begin position="430"/>
        <end position="442"/>
    </location>
</feature>
<feature type="compositionally biased region" description="Basic and acidic residues" evidence="2">
    <location>
        <begin position="41"/>
        <end position="51"/>
    </location>
</feature>
<dbReference type="EMBL" id="CADEBC010000531">
    <property type="protein sequence ID" value="CAB3247657.1"/>
    <property type="molecule type" value="Genomic_DNA"/>
</dbReference>
<keyword evidence="1" id="KW-0175">Coiled coil</keyword>
<dbReference type="Pfam" id="PF21007">
    <property type="entry name" value="FBF1"/>
    <property type="match status" value="1"/>
</dbReference>
<dbReference type="AlphaFoldDB" id="A0A8S1AIV5"/>
<feature type="compositionally biased region" description="Basic and acidic residues" evidence="2">
    <location>
        <begin position="75"/>
        <end position="92"/>
    </location>
</feature>
<proteinExistence type="predicted"/>
<dbReference type="PANTHER" id="PTHR33689:SF1">
    <property type="entry name" value="FAS-BINDING FACTOR 1"/>
    <property type="match status" value="1"/>
</dbReference>
<dbReference type="OrthoDB" id="8195456at2759"/>
<feature type="region of interest" description="Disordered" evidence="2">
    <location>
        <begin position="75"/>
        <end position="251"/>
    </location>
</feature>
<feature type="compositionally biased region" description="Polar residues" evidence="2">
    <location>
        <begin position="149"/>
        <end position="173"/>
    </location>
</feature>
<feature type="compositionally biased region" description="Acidic residues" evidence="2">
    <location>
        <begin position="16"/>
        <end position="25"/>
    </location>
</feature>
<feature type="region of interest" description="Disordered" evidence="2">
    <location>
        <begin position="1"/>
        <end position="51"/>
    </location>
</feature>
<sequence>MSFNVDDPLAGILSDGSDDSFFDDDILGKKKSTKKKSTPTAEKKNALFDLGDIDKPKPVAGNFDKKEALFNIDSKKSPTPFKRIDSSRESIKKVSQAEPKAKAGVDKLDVSKSPAAKPKLSASTDKIDILSDLIEPKKDTSKPIEKGKSSQSLLDDILGSSTTKAGSSSQVSRPATAVKSQEFDIDSILGKGDSKTTTSHKSLPQKQTLKEINEKKEDNPPRKTNSSEDWLGIFQSKEEENDFEDDAGMPSWLVGSDAKKKKAEEKKSVPKLELIKDVPKKVTETNMQKEETATVEVKADMEPSFEYLPKPLPHTSLHGSNEDITAEGAALYMQQQESQIMMALQLKAQEEKLVALQTRQKESQRVQREAAQAQHAQLDAMLRRQAENRQQMQTIIAAHQERITQRIKALLGTENAENEDTSYPNEDLESGDRKETPHSREKKQLLQLVQSLQENHDKEIDLMETSYRRQLAFLEVSLTQSEARMKEETDKLERFYTEKMNWMEEHHLLYRKLCEENLTALTDRHKAESEMLRHQHLDNVKVLQEHHAALMENIKNAVKHEQVLIQDSASFSSDLTRLVSDVKENKVHCQELVEKVQALVENSERKTDNSIQLRETQINDLIHQLTKERDNFETEKSENRETIKMLEARLKQMTTVVEEESNTLKQKRMEFEFEKATFNKQTEFAKNVLKKQDEEIKMLREDIQKEYQEKISKVDEQNMKIVKESAALARERSSVQSLKQELEKMKAELQAQLEEITEERSKLNIEKQQLHMEEQRILAKSRDLDLLAKTAIEKQTQAEKKYSEAEFIQRKYEERIRRIQEHVVSLNAREKQIAREKVTLSRERLTLHNERKQIEARQQCSLCKSSQHMSPYYEPSYALPETFINAAVTKEYKSSEMTTAMNAIEKEMAHLMGRNLSLRHSAGIGDLTLHGTRFESEGRHEVPMQAEATQVESVSFKEYMDPKFMMLRLDVQKVLNNLDQSKKENADMLLEENSD</sequence>
<evidence type="ECO:0000256" key="1">
    <source>
        <dbReference type="SAM" id="Coils"/>
    </source>
</evidence>
<feature type="compositionally biased region" description="Basic and acidic residues" evidence="2">
    <location>
        <begin position="208"/>
        <end position="221"/>
    </location>
</feature>
<accession>A0A8S1AIV5</accession>
<name>A0A8S1AIV5_ARCPL</name>
<evidence type="ECO:0000313" key="4">
    <source>
        <dbReference type="EMBL" id="CAB3247657.1"/>
    </source>
</evidence>
<feature type="coiled-coil region" evidence="1">
    <location>
        <begin position="589"/>
        <end position="773"/>
    </location>
</feature>
<evidence type="ECO:0000313" key="5">
    <source>
        <dbReference type="Proteomes" id="UP000494106"/>
    </source>
</evidence>
<dbReference type="PANTHER" id="PTHR33689">
    <property type="entry name" value="FAS-BINDING FACTOR 1"/>
    <property type="match status" value="1"/>
</dbReference>
<keyword evidence="5" id="KW-1185">Reference proteome</keyword>
<dbReference type="Proteomes" id="UP000494106">
    <property type="component" value="Unassembled WGS sequence"/>
</dbReference>
<dbReference type="InterPro" id="IPR033561">
    <property type="entry name" value="FBF1"/>
</dbReference>
<organism evidence="4 5">
    <name type="scientific">Arctia plantaginis</name>
    <name type="common">Wood tiger moth</name>
    <name type="synonym">Phalaena plantaginis</name>
    <dbReference type="NCBI Taxonomy" id="874455"/>
    <lineage>
        <taxon>Eukaryota</taxon>
        <taxon>Metazoa</taxon>
        <taxon>Ecdysozoa</taxon>
        <taxon>Arthropoda</taxon>
        <taxon>Hexapoda</taxon>
        <taxon>Insecta</taxon>
        <taxon>Pterygota</taxon>
        <taxon>Neoptera</taxon>
        <taxon>Endopterygota</taxon>
        <taxon>Lepidoptera</taxon>
        <taxon>Glossata</taxon>
        <taxon>Ditrysia</taxon>
        <taxon>Noctuoidea</taxon>
        <taxon>Erebidae</taxon>
        <taxon>Arctiinae</taxon>
        <taxon>Arctia</taxon>
    </lineage>
</organism>
<evidence type="ECO:0000259" key="3">
    <source>
        <dbReference type="Pfam" id="PF21007"/>
    </source>
</evidence>
<feature type="coiled-coil region" evidence="1">
    <location>
        <begin position="471"/>
        <end position="498"/>
    </location>
</feature>
<protein>
    <recommendedName>
        <fullName evidence="3">Fas-binding factor 1 C-terminal domain-containing protein</fullName>
    </recommendedName>
</protein>
<dbReference type="GO" id="GO:0036064">
    <property type="term" value="C:ciliary basal body"/>
    <property type="evidence" value="ECO:0007669"/>
    <property type="project" value="TreeGrafter"/>
</dbReference>
<dbReference type="InterPro" id="IPR049390">
    <property type="entry name" value="FBF1_C"/>
</dbReference>
<evidence type="ECO:0000256" key="2">
    <source>
        <dbReference type="SAM" id="MobiDB-lite"/>
    </source>
</evidence>
<dbReference type="GO" id="GO:0005814">
    <property type="term" value="C:centriole"/>
    <property type="evidence" value="ECO:0007669"/>
    <property type="project" value="TreeGrafter"/>
</dbReference>
<dbReference type="GO" id="GO:0090162">
    <property type="term" value="P:establishment of epithelial cell polarity"/>
    <property type="evidence" value="ECO:0007669"/>
    <property type="project" value="InterPro"/>
</dbReference>
<feature type="compositionally biased region" description="Basic and acidic residues" evidence="2">
    <location>
        <begin position="99"/>
        <end position="110"/>
    </location>
</feature>
<feature type="compositionally biased region" description="Polar residues" evidence="2">
    <location>
        <begin position="195"/>
        <end position="207"/>
    </location>
</feature>
<dbReference type="GO" id="GO:0097539">
    <property type="term" value="C:ciliary transition fiber"/>
    <property type="evidence" value="ECO:0007669"/>
    <property type="project" value="InterPro"/>
</dbReference>
<comment type="caution">
    <text evidence="4">The sequence shown here is derived from an EMBL/GenBank/DDBJ whole genome shotgun (WGS) entry which is preliminary data.</text>
</comment>
<feature type="coiled-coil region" evidence="1">
    <location>
        <begin position="346"/>
        <end position="388"/>
    </location>
</feature>